<dbReference type="RefSeq" id="WP_012374523.1">
    <property type="nucleotide sequence ID" value="NC_010571.1"/>
</dbReference>
<dbReference type="KEGG" id="ote:Oter_1702"/>
<dbReference type="AlphaFoldDB" id="B1ZVQ0"/>
<protein>
    <recommendedName>
        <fullName evidence="4">Peptidase S24/S26A/S26B/S26C domain-containing protein</fullName>
    </recommendedName>
</protein>
<sequence>MKTATATRRNAFRALVSGAALLAVLFTSGCNTASTQSNLTLFVENAPLPTLVARGGELTAAQAEARRHRGSFAVLGEGSSMEPVYVAGTALVIRAGGYQTLRPGMPVVYANTRGVSVAHMVVEQTNYGWVAVGLNNESHDSELVTADNLVGVITHAFASQTGSLPQEVAARMALNDQIRRGAKVASLGR</sequence>
<dbReference type="EMBL" id="CP001032">
    <property type="protein sequence ID" value="ACB74986.1"/>
    <property type="molecule type" value="Genomic_DNA"/>
</dbReference>
<keyword evidence="1" id="KW-0732">Signal</keyword>
<feature type="signal peptide" evidence="1">
    <location>
        <begin position="1"/>
        <end position="33"/>
    </location>
</feature>
<dbReference type="eggNOG" id="ENOG5030PP1">
    <property type="taxonomic scope" value="Bacteria"/>
</dbReference>
<organism evidence="2 3">
    <name type="scientific">Opitutus terrae (strain DSM 11246 / JCM 15787 / PB90-1)</name>
    <dbReference type="NCBI Taxonomy" id="452637"/>
    <lineage>
        <taxon>Bacteria</taxon>
        <taxon>Pseudomonadati</taxon>
        <taxon>Verrucomicrobiota</taxon>
        <taxon>Opitutia</taxon>
        <taxon>Opitutales</taxon>
        <taxon>Opitutaceae</taxon>
        <taxon>Opitutus</taxon>
    </lineage>
</organism>
<evidence type="ECO:0008006" key="4">
    <source>
        <dbReference type="Google" id="ProtNLM"/>
    </source>
</evidence>
<proteinExistence type="predicted"/>
<dbReference type="Proteomes" id="UP000007013">
    <property type="component" value="Chromosome"/>
</dbReference>
<dbReference type="PROSITE" id="PS51257">
    <property type="entry name" value="PROKAR_LIPOPROTEIN"/>
    <property type="match status" value="1"/>
</dbReference>
<gene>
    <name evidence="2" type="ordered locus">Oter_1702</name>
</gene>
<dbReference type="STRING" id="452637.Oter_1702"/>
<name>B1ZVQ0_OPITP</name>
<evidence type="ECO:0000256" key="1">
    <source>
        <dbReference type="SAM" id="SignalP"/>
    </source>
</evidence>
<dbReference type="OrthoDB" id="195770at2"/>
<keyword evidence="3" id="KW-1185">Reference proteome</keyword>
<dbReference type="HOGENOM" id="CLU_1433192_0_0_0"/>
<evidence type="ECO:0000313" key="3">
    <source>
        <dbReference type="Proteomes" id="UP000007013"/>
    </source>
</evidence>
<evidence type="ECO:0000313" key="2">
    <source>
        <dbReference type="EMBL" id="ACB74986.1"/>
    </source>
</evidence>
<reference evidence="2 3" key="1">
    <citation type="journal article" date="2011" name="J. Bacteriol.">
        <title>Genome sequence of the verrucomicrobium Opitutus terrae PB90-1, an abundant inhabitant of rice paddy soil ecosystems.</title>
        <authorList>
            <person name="van Passel M.W."/>
            <person name="Kant R."/>
            <person name="Palva A."/>
            <person name="Copeland A."/>
            <person name="Lucas S."/>
            <person name="Lapidus A."/>
            <person name="Glavina del Rio T."/>
            <person name="Pitluck S."/>
            <person name="Goltsman E."/>
            <person name="Clum A."/>
            <person name="Sun H."/>
            <person name="Schmutz J."/>
            <person name="Larimer F.W."/>
            <person name="Land M.L."/>
            <person name="Hauser L."/>
            <person name="Kyrpides N."/>
            <person name="Mikhailova N."/>
            <person name="Richardson P.P."/>
            <person name="Janssen P.H."/>
            <person name="de Vos W.M."/>
            <person name="Smidt H."/>
        </authorList>
    </citation>
    <scope>NUCLEOTIDE SEQUENCE [LARGE SCALE GENOMIC DNA]</scope>
    <source>
        <strain evidence="3">DSM 11246 / JCM 15787 / PB90-1</strain>
    </source>
</reference>
<dbReference type="CDD" id="cd06462">
    <property type="entry name" value="Peptidase_S24_S26"/>
    <property type="match status" value="1"/>
</dbReference>
<feature type="chain" id="PRO_5002774626" description="Peptidase S24/S26A/S26B/S26C domain-containing protein" evidence="1">
    <location>
        <begin position="34"/>
        <end position="189"/>
    </location>
</feature>
<accession>B1ZVQ0</accession>